<keyword evidence="2" id="KW-0479">Metal-binding</keyword>
<proteinExistence type="inferred from homology"/>
<keyword evidence="5" id="KW-1133">Transmembrane helix</keyword>
<comment type="similarity">
    <text evidence="1">Belongs to the HAD-like hydrolase superfamily. SerB family.</text>
</comment>
<dbReference type="InterPro" id="IPR023214">
    <property type="entry name" value="HAD_sf"/>
</dbReference>
<keyword evidence="5" id="KW-0472">Membrane</keyword>
<organism evidence="6 7">
    <name type="scientific">Corynebacterium ammoniagenes DSM 20306</name>
    <dbReference type="NCBI Taxonomy" id="649754"/>
    <lineage>
        <taxon>Bacteria</taxon>
        <taxon>Bacillati</taxon>
        <taxon>Actinomycetota</taxon>
        <taxon>Actinomycetes</taxon>
        <taxon>Mycobacteriales</taxon>
        <taxon>Corynebacteriaceae</taxon>
        <taxon>Corynebacterium</taxon>
    </lineage>
</organism>
<dbReference type="Gene3D" id="1.20.1440.100">
    <property type="entry name" value="SG protein - dephosphorylation function"/>
    <property type="match status" value="1"/>
</dbReference>
<evidence type="ECO:0000256" key="3">
    <source>
        <dbReference type="ARBA" id="ARBA00022801"/>
    </source>
</evidence>
<dbReference type="NCBIfam" id="TIGR01490">
    <property type="entry name" value="HAD-SF-IB-hyp1"/>
    <property type="match status" value="1"/>
</dbReference>
<dbReference type="Proteomes" id="UP000006015">
    <property type="component" value="Unassembled WGS sequence"/>
</dbReference>
<dbReference type="InterPro" id="IPR036412">
    <property type="entry name" value="HAD-like_sf"/>
</dbReference>
<dbReference type="InterPro" id="IPR006385">
    <property type="entry name" value="HAD_hydro_SerB1"/>
</dbReference>
<keyword evidence="7" id="KW-1185">Reference proteome</keyword>
<name>A0ABP2IFA3_CORAM</name>
<dbReference type="SUPFAM" id="SSF56784">
    <property type="entry name" value="HAD-like"/>
    <property type="match status" value="1"/>
</dbReference>
<dbReference type="Gene3D" id="3.40.50.1000">
    <property type="entry name" value="HAD superfamily/HAD-like"/>
    <property type="match status" value="1"/>
</dbReference>
<dbReference type="EMBL" id="ADNS01000003">
    <property type="protein sequence ID" value="EFG82214.1"/>
    <property type="molecule type" value="Genomic_DNA"/>
</dbReference>
<dbReference type="GO" id="GO:0016787">
    <property type="term" value="F:hydrolase activity"/>
    <property type="evidence" value="ECO:0007669"/>
    <property type="project" value="UniProtKB-KW"/>
</dbReference>
<sequence>MNLRKHDMSSQDYLPAKGARIGAFFDLDKTIIATSSAFAFGKEFMNNGLITPTDALQMTLAKASYMMAGQTSEQMDATRDQLAAMVTGWSVEEVENIARETMHTVVTPAIYHEARELIQFHQAAGHEVVIISASEATLVRLIAEELGVEHVVATELETVDGHFTGGVVNYLKGHAKADAVAEIGRTENINLAESFAYSDSATDIPMLELVGNPVAVNPDRVMKKTALENGWDIRTFRDPVPLFTMPGAKEVGIGASVVAGVAALVVAGIWLFQRPTIEPRKTTKNSDFLTWLHTPLAG</sequence>
<dbReference type="PANTHER" id="PTHR43344:SF13">
    <property type="entry name" value="PHOSPHATASE RV3661-RELATED"/>
    <property type="match status" value="1"/>
</dbReference>
<dbReference type="CDD" id="cd02612">
    <property type="entry name" value="HAD_PGPPase"/>
    <property type="match status" value="1"/>
</dbReference>
<evidence type="ECO:0000313" key="6">
    <source>
        <dbReference type="EMBL" id="EFG82214.1"/>
    </source>
</evidence>
<protein>
    <submittedName>
        <fullName evidence="6">HAD hydrolase, family IB</fullName>
    </submittedName>
</protein>
<evidence type="ECO:0000256" key="4">
    <source>
        <dbReference type="ARBA" id="ARBA00022842"/>
    </source>
</evidence>
<feature type="transmembrane region" description="Helical" evidence="5">
    <location>
        <begin position="251"/>
        <end position="272"/>
    </location>
</feature>
<evidence type="ECO:0000256" key="2">
    <source>
        <dbReference type="ARBA" id="ARBA00022723"/>
    </source>
</evidence>
<dbReference type="InterPro" id="IPR050582">
    <property type="entry name" value="HAD-like_SerB"/>
</dbReference>
<evidence type="ECO:0000256" key="1">
    <source>
        <dbReference type="ARBA" id="ARBA00009184"/>
    </source>
</evidence>
<keyword evidence="4" id="KW-0460">Magnesium</keyword>
<dbReference type="PANTHER" id="PTHR43344">
    <property type="entry name" value="PHOSPHOSERINE PHOSPHATASE"/>
    <property type="match status" value="1"/>
</dbReference>
<dbReference type="NCBIfam" id="TIGR01488">
    <property type="entry name" value="HAD-SF-IB"/>
    <property type="match status" value="1"/>
</dbReference>
<evidence type="ECO:0000256" key="5">
    <source>
        <dbReference type="SAM" id="Phobius"/>
    </source>
</evidence>
<accession>A0ABP2IFA3</accession>
<dbReference type="Pfam" id="PF12710">
    <property type="entry name" value="HAD"/>
    <property type="match status" value="1"/>
</dbReference>
<keyword evidence="5" id="KW-0812">Transmembrane</keyword>
<evidence type="ECO:0000313" key="7">
    <source>
        <dbReference type="Proteomes" id="UP000006015"/>
    </source>
</evidence>
<gene>
    <name evidence="6" type="ORF">HMPREF0281_00592</name>
</gene>
<comment type="caution">
    <text evidence="6">The sequence shown here is derived from an EMBL/GenBank/DDBJ whole genome shotgun (WGS) entry which is preliminary data.</text>
</comment>
<keyword evidence="3 6" id="KW-0378">Hydrolase</keyword>
<reference evidence="6 7" key="1">
    <citation type="submission" date="2010-04" db="EMBL/GenBank/DDBJ databases">
        <authorList>
            <person name="Weinstock G."/>
            <person name="Sodergren E."/>
            <person name="Clifton S."/>
            <person name="Fulton L."/>
            <person name="Fulton B."/>
            <person name="Courtney L."/>
            <person name="Fronick C."/>
            <person name="Harrison M."/>
            <person name="Strong C."/>
            <person name="Farmer C."/>
            <person name="Delahaunty K."/>
            <person name="Markovic C."/>
            <person name="Hall O."/>
            <person name="Minx P."/>
            <person name="Tomlinson C."/>
            <person name="Mitreva M."/>
            <person name="Hou S."/>
            <person name="Wollam A."/>
            <person name="Pepin K.H."/>
            <person name="Johnson M."/>
            <person name="Bhonagiri V."/>
            <person name="Zhang X."/>
            <person name="Suruliraj S."/>
            <person name="Warren W."/>
            <person name="Chinwalla A."/>
            <person name="Mardis E.R."/>
            <person name="Wilson R.K."/>
        </authorList>
    </citation>
    <scope>NUCLEOTIDE SEQUENCE [LARGE SCALE GENOMIC DNA]</scope>
    <source>
        <strain evidence="6 7">DSM 20306</strain>
    </source>
</reference>